<dbReference type="CDD" id="cd05233">
    <property type="entry name" value="SDR_c"/>
    <property type="match status" value="1"/>
</dbReference>
<comment type="similarity">
    <text evidence="1 3">Belongs to the short-chain dehydrogenases/reductases (SDR) family.</text>
</comment>
<dbReference type="Pfam" id="PF00106">
    <property type="entry name" value="adh_short"/>
    <property type="match status" value="1"/>
</dbReference>
<evidence type="ECO:0000256" key="1">
    <source>
        <dbReference type="ARBA" id="ARBA00006484"/>
    </source>
</evidence>
<dbReference type="InterPro" id="IPR036291">
    <property type="entry name" value="NAD(P)-bd_dom_sf"/>
</dbReference>
<comment type="caution">
    <text evidence="4">The sequence shown here is derived from an EMBL/GenBank/DDBJ whole genome shotgun (WGS) entry which is preliminary data.</text>
</comment>
<gene>
    <name evidence="4" type="ORF">FG87_01345</name>
</gene>
<accession>A0ABR4ZNB4</accession>
<keyword evidence="5" id="KW-1185">Reference proteome</keyword>
<protein>
    <submittedName>
        <fullName evidence="4">Oxidoreductase</fullName>
    </submittedName>
</protein>
<evidence type="ECO:0000313" key="5">
    <source>
        <dbReference type="Proteomes" id="UP000031364"/>
    </source>
</evidence>
<dbReference type="RefSeq" id="WP_043663753.1">
    <property type="nucleotide sequence ID" value="NZ_BDCI01000004.1"/>
</dbReference>
<proteinExistence type="inferred from homology"/>
<keyword evidence="2" id="KW-0560">Oxidoreductase</keyword>
<name>A0ABR4ZNB4_9NOCA</name>
<evidence type="ECO:0000256" key="2">
    <source>
        <dbReference type="ARBA" id="ARBA00023002"/>
    </source>
</evidence>
<dbReference type="Gene3D" id="3.40.50.720">
    <property type="entry name" value="NAD(P)-binding Rossmann-like Domain"/>
    <property type="match status" value="1"/>
</dbReference>
<reference evidence="4 5" key="1">
    <citation type="journal article" date="2014" name="Int. J. Syst. Evol. Microbiol.">
        <title>Nocardia vulneris sp. nov., isolated from wounds of human patients in North America.</title>
        <authorList>
            <person name="Lasker B.A."/>
            <person name="Bell M."/>
            <person name="Klenk H.P."/>
            <person name="Sproer C."/>
            <person name="Schumann C."/>
            <person name="Schumann P."/>
            <person name="Brown J.M."/>
        </authorList>
    </citation>
    <scope>NUCLEOTIDE SEQUENCE [LARGE SCALE GENOMIC DNA]</scope>
    <source>
        <strain evidence="4 5">W9851</strain>
    </source>
</reference>
<dbReference type="PANTHER" id="PTHR44196:SF1">
    <property type="entry name" value="DEHYDROGENASE_REDUCTASE SDR FAMILY MEMBER 7B"/>
    <property type="match status" value="1"/>
</dbReference>
<evidence type="ECO:0000313" key="4">
    <source>
        <dbReference type="EMBL" id="KIA66781.1"/>
    </source>
</evidence>
<dbReference type="PRINTS" id="PR00080">
    <property type="entry name" value="SDRFAMILY"/>
</dbReference>
<organism evidence="4 5">
    <name type="scientific">Nocardia vulneris</name>
    <dbReference type="NCBI Taxonomy" id="1141657"/>
    <lineage>
        <taxon>Bacteria</taxon>
        <taxon>Bacillati</taxon>
        <taxon>Actinomycetota</taxon>
        <taxon>Actinomycetes</taxon>
        <taxon>Mycobacteriales</taxon>
        <taxon>Nocardiaceae</taxon>
        <taxon>Nocardia</taxon>
    </lineage>
</organism>
<dbReference type="PRINTS" id="PR00081">
    <property type="entry name" value="GDHRDH"/>
</dbReference>
<dbReference type="Proteomes" id="UP000031364">
    <property type="component" value="Unassembled WGS sequence"/>
</dbReference>
<sequence length="286" mass="29853">MGAVTVVTGAGSGIGRATARRFARRGSTVIVADINETTGAETVDLIHATGGKAAFRRLDVADVEDWERFVTWVCADFGVPDVVVNNAGILIGGGFLEQSGADWRRMIQINMMSPIVGSRLFVERMVDAGRKGHIVNVASVGAFLPTAVAPSYVTAKAGVWFGTQALRAEFGGKGIGVSAICPGLIRTSLAANGSRAGVDEGASAEWTTKLAAGHRYIGRSPDRVAAAVERAVRWNLSTVPVGVEAWAGWYAYRLSPSLVRGLSGLVNMSVADFGATVSGKVFGGAR</sequence>
<evidence type="ECO:0000256" key="3">
    <source>
        <dbReference type="RuleBase" id="RU000363"/>
    </source>
</evidence>
<dbReference type="InterPro" id="IPR002347">
    <property type="entry name" value="SDR_fam"/>
</dbReference>
<dbReference type="PANTHER" id="PTHR44196">
    <property type="entry name" value="DEHYDROGENASE/REDUCTASE SDR FAMILY MEMBER 7B"/>
    <property type="match status" value="1"/>
</dbReference>
<dbReference type="SUPFAM" id="SSF51735">
    <property type="entry name" value="NAD(P)-binding Rossmann-fold domains"/>
    <property type="match status" value="1"/>
</dbReference>
<dbReference type="EMBL" id="JNFP01000001">
    <property type="protein sequence ID" value="KIA66781.1"/>
    <property type="molecule type" value="Genomic_DNA"/>
</dbReference>